<evidence type="ECO:0000256" key="4">
    <source>
        <dbReference type="ARBA" id="ARBA00022989"/>
    </source>
</evidence>
<evidence type="ECO:0000256" key="6">
    <source>
        <dbReference type="SAM" id="Phobius"/>
    </source>
</evidence>
<comment type="subcellular location">
    <subcellularLocation>
        <location evidence="1">Cell membrane</location>
        <topology evidence="1">Multi-pass membrane protein</topology>
    </subcellularLocation>
</comment>
<protein>
    <recommendedName>
        <fullName evidence="9">LrgB family protein</fullName>
    </recommendedName>
</protein>
<evidence type="ECO:0008006" key="9">
    <source>
        <dbReference type="Google" id="ProtNLM"/>
    </source>
</evidence>
<feature type="transmembrane region" description="Helical" evidence="6">
    <location>
        <begin position="29"/>
        <end position="50"/>
    </location>
</feature>
<keyword evidence="4 6" id="KW-1133">Transmembrane helix</keyword>
<reference evidence="7" key="2">
    <citation type="submission" date="2020-09" db="EMBL/GenBank/DDBJ databases">
        <authorList>
            <person name="Sun Q."/>
            <person name="Zhou Y."/>
        </authorList>
    </citation>
    <scope>NUCLEOTIDE SEQUENCE</scope>
    <source>
        <strain evidence="7">CGMCC 1.12153</strain>
    </source>
</reference>
<feature type="transmembrane region" description="Helical" evidence="6">
    <location>
        <begin position="171"/>
        <end position="192"/>
    </location>
</feature>
<feature type="transmembrane region" description="Helical" evidence="6">
    <location>
        <begin position="56"/>
        <end position="73"/>
    </location>
</feature>
<evidence type="ECO:0000256" key="1">
    <source>
        <dbReference type="ARBA" id="ARBA00004651"/>
    </source>
</evidence>
<keyword evidence="2" id="KW-1003">Cell membrane</keyword>
<feature type="transmembrane region" description="Helical" evidence="6">
    <location>
        <begin position="6"/>
        <end position="22"/>
    </location>
</feature>
<proteinExistence type="predicted"/>
<keyword evidence="8" id="KW-1185">Reference proteome</keyword>
<keyword evidence="5 6" id="KW-0472">Membrane</keyword>
<evidence type="ECO:0000256" key="2">
    <source>
        <dbReference type="ARBA" id="ARBA00022475"/>
    </source>
</evidence>
<dbReference type="Pfam" id="PF04172">
    <property type="entry name" value="LrgB"/>
    <property type="match status" value="1"/>
</dbReference>
<gene>
    <name evidence="7" type="primary">yxaC</name>
    <name evidence="7" type="ORF">GCM10010954_16950</name>
</gene>
<sequence>MFAIFMIAFTIGVFVLMSRLYARLYNPLFVPVLTSTIIIASTLVIFQIPYESYMTGGKWIDSFLGPAVVALAYPMYRQRKEITKYMLPIMMGVLSGLFTALTTGFWFAKLVGVDRTFILTMVPKSLTTPVAIPVSAEIGGIPSMAIVFTMVAGFTGIVAGPLFLRLIGIKGALGMGMALGSASHALGTSKAFEYGQEPASMSSVAMSLSAVFGSVIGPLFVWLFHI</sequence>
<dbReference type="RefSeq" id="WP_229735015.1">
    <property type="nucleotide sequence ID" value="NZ_BMEL01000002.1"/>
</dbReference>
<evidence type="ECO:0000256" key="5">
    <source>
        <dbReference type="ARBA" id="ARBA00023136"/>
    </source>
</evidence>
<feature type="transmembrane region" description="Helical" evidence="6">
    <location>
        <begin position="144"/>
        <end position="164"/>
    </location>
</feature>
<dbReference type="Proteomes" id="UP000660110">
    <property type="component" value="Unassembled WGS sequence"/>
</dbReference>
<dbReference type="PANTHER" id="PTHR30249:SF17">
    <property type="entry name" value="HOLIN-LIKE PROTEIN CIDB"/>
    <property type="match status" value="1"/>
</dbReference>
<organism evidence="7 8">
    <name type="scientific">Halobacillus andaensis</name>
    <dbReference type="NCBI Taxonomy" id="1176239"/>
    <lineage>
        <taxon>Bacteria</taxon>
        <taxon>Bacillati</taxon>
        <taxon>Bacillota</taxon>
        <taxon>Bacilli</taxon>
        <taxon>Bacillales</taxon>
        <taxon>Bacillaceae</taxon>
        <taxon>Halobacillus</taxon>
    </lineage>
</organism>
<keyword evidence="3 6" id="KW-0812">Transmembrane</keyword>
<dbReference type="InterPro" id="IPR007300">
    <property type="entry name" value="CidB/LrgB"/>
</dbReference>
<feature type="transmembrane region" description="Helical" evidence="6">
    <location>
        <begin position="85"/>
        <end position="108"/>
    </location>
</feature>
<accession>A0A917EV24</accession>
<reference evidence="7" key="1">
    <citation type="journal article" date="2014" name="Int. J. Syst. Evol. Microbiol.">
        <title>Complete genome sequence of Corynebacterium casei LMG S-19264T (=DSM 44701T), isolated from a smear-ripened cheese.</title>
        <authorList>
            <consortium name="US DOE Joint Genome Institute (JGI-PGF)"/>
            <person name="Walter F."/>
            <person name="Albersmeier A."/>
            <person name="Kalinowski J."/>
            <person name="Ruckert C."/>
        </authorList>
    </citation>
    <scope>NUCLEOTIDE SEQUENCE</scope>
    <source>
        <strain evidence="7">CGMCC 1.12153</strain>
    </source>
</reference>
<dbReference type="GO" id="GO:0005886">
    <property type="term" value="C:plasma membrane"/>
    <property type="evidence" value="ECO:0007669"/>
    <property type="project" value="UniProtKB-SubCell"/>
</dbReference>
<dbReference type="PANTHER" id="PTHR30249">
    <property type="entry name" value="PUTATIVE SEROTONIN TRANSPORTER"/>
    <property type="match status" value="1"/>
</dbReference>
<dbReference type="EMBL" id="BMEL01000002">
    <property type="protein sequence ID" value="GGF18753.1"/>
    <property type="molecule type" value="Genomic_DNA"/>
</dbReference>
<evidence type="ECO:0000313" key="7">
    <source>
        <dbReference type="EMBL" id="GGF18753.1"/>
    </source>
</evidence>
<evidence type="ECO:0000256" key="3">
    <source>
        <dbReference type="ARBA" id="ARBA00022692"/>
    </source>
</evidence>
<comment type="caution">
    <text evidence="7">The sequence shown here is derived from an EMBL/GenBank/DDBJ whole genome shotgun (WGS) entry which is preliminary data.</text>
</comment>
<evidence type="ECO:0000313" key="8">
    <source>
        <dbReference type="Proteomes" id="UP000660110"/>
    </source>
</evidence>
<name>A0A917EV24_HALAA</name>
<dbReference type="AlphaFoldDB" id="A0A917EV24"/>
<feature type="transmembrane region" description="Helical" evidence="6">
    <location>
        <begin position="204"/>
        <end position="224"/>
    </location>
</feature>